<dbReference type="GO" id="GO:0035336">
    <property type="term" value="P:long-chain fatty-acyl-CoA metabolic process"/>
    <property type="evidence" value="ECO:0007669"/>
    <property type="project" value="TreeGrafter"/>
</dbReference>
<evidence type="ECO:0000313" key="8">
    <source>
        <dbReference type="EMBL" id="ROT36246.1"/>
    </source>
</evidence>
<organism evidence="8 9">
    <name type="scientific">Sodiomyces alkalinus (strain CBS 110278 / VKM F-3762 / F11)</name>
    <name type="common">Alkaliphilic filamentous fungus</name>
    <dbReference type="NCBI Taxonomy" id="1314773"/>
    <lineage>
        <taxon>Eukaryota</taxon>
        <taxon>Fungi</taxon>
        <taxon>Dikarya</taxon>
        <taxon>Ascomycota</taxon>
        <taxon>Pezizomycotina</taxon>
        <taxon>Sordariomycetes</taxon>
        <taxon>Hypocreomycetidae</taxon>
        <taxon>Glomerellales</taxon>
        <taxon>Plectosphaerellaceae</taxon>
        <taxon>Sodiomyces</taxon>
    </lineage>
</organism>
<dbReference type="InterPro" id="IPR000873">
    <property type="entry name" value="AMP-dep_synth/lig_dom"/>
</dbReference>
<dbReference type="PANTHER" id="PTHR43272:SF83">
    <property type="entry name" value="ACYL-COA SYNTHETASE LONG-CHAIN, ISOFORM J"/>
    <property type="match status" value="1"/>
</dbReference>
<comment type="catalytic activity">
    <reaction evidence="5">
        <text>a long-chain fatty acid + ATP + CoA = a long-chain fatty acyl-CoA + AMP + diphosphate</text>
        <dbReference type="Rhea" id="RHEA:15421"/>
        <dbReference type="ChEBI" id="CHEBI:30616"/>
        <dbReference type="ChEBI" id="CHEBI:33019"/>
        <dbReference type="ChEBI" id="CHEBI:57287"/>
        <dbReference type="ChEBI" id="CHEBI:57560"/>
        <dbReference type="ChEBI" id="CHEBI:83139"/>
        <dbReference type="ChEBI" id="CHEBI:456215"/>
        <dbReference type="EC" id="6.2.1.3"/>
    </reaction>
</comment>
<evidence type="ECO:0000259" key="7">
    <source>
        <dbReference type="Pfam" id="PF00501"/>
    </source>
</evidence>
<evidence type="ECO:0000256" key="6">
    <source>
        <dbReference type="SAM" id="MobiDB-lite"/>
    </source>
</evidence>
<dbReference type="GO" id="GO:0005811">
    <property type="term" value="C:lipid droplet"/>
    <property type="evidence" value="ECO:0007669"/>
    <property type="project" value="TreeGrafter"/>
</dbReference>
<dbReference type="Proteomes" id="UP000272025">
    <property type="component" value="Unassembled WGS sequence"/>
</dbReference>
<proteinExistence type="inferred from homology"/>
<evidence type="ECO:0000313" key="9">
    <source>
        <dbReference type="Proteomes" id="UP000272025"/>
    </source>
</evidence>
<reference evidence="8 9" key="1">
    <citation type="journal article" date="2018" name="Mol. Ecol.">
        <title>The obligate alkalophilic soda-lake fungus Sodiomyces alkalinus has shifted to a protein diet.</title>
        <authorList>
            <person name="Grum-Grzhimaylo A.A."/>
            <person name="Falkoski D.L."/>
            <person name="van den Heuvel J."/>
            <person name="Valero-Jimenez C.A."/>
            <person name="Min B."/>
            <person name="Choi I.G."/>
            <person name="Lipzen A."/>
            <person name="Daum C.G."/>
            <person name="Aanen D.K."/>
            <person name="Tsang A."/>
            <person name="Henrissat B."/>
            <person name="Bilanenko E.N."/>
            <person name="de Vries R.P."/>
            <person name="van Kan J.A.L."/>
            <person name="Grigoriev I.V."/>
            <person name="Debets A.J.M."/>
        </authorList>
    </citation>
    <scope>NUCLEOTIDE SEQUENCE [LARGE SCALE GENOMIC DNA]</scope>
    <source>
        <strain evidence="8 9">F11</strain>
    </source>
</reference>
<dbReference type="SUPFAM" id="SSF56801">
    <property type="entry name" value="Acetyl-CoA synthetase-like"/>
    <property type="match status" value="1"/>
</dbReference>
<sequence length="720" mass="78880">MPNHQTGSLPLHPIYKPPYTIEAPGYEKVPGETIPRRNPKSKDGLHKEPSSDVHTLYDIIKRSVRLYPNEPAVGSRNLVKVHTEKKMVPKGDGTEAEKEWQLFELTGYSFLTYTEFHQYILQLAYGLRSLGLSKGSRLHLFAPTHLNWFSLAHACGSQSMSIVTAYDSLGAAGLEHSLLQSDAEAMYIEPNLLKTASGPLKKAKGIKFIIYNDSSHFADGTEVDAFKQSNPDVPIYSVEEVRKLGEQNPVDPVEPTPESLFCIMYTSGSTGLPKGVPMTHENMLAAGMNVSSFSVEATVPSRAQPACAAMLIFSNAVTGLYLNVEDIVSPRDFCLAYLPLAHILELVLENIVLFIGGTIGYGNPRTLSDTSVRNCAGDMREFRPTVLVGVPQIWETIRKGVESKVNKSGVLTRSLFWGAFNYKSFMTRNHLPFAKVLDPIVFGKVRELTGGRLRFIFNGASGLAEGTRHFLSITLAPMVVGYGLTETGGNGALGNPLSYTASSIGPVPAAIDIKLVSVPELNYSADAGTAQGEIWMKGPAVFHGYFKNEEETKKAITPDGWFKTGDIGEFDSDGHLRVIDRLKNLVKLQGGEYIALEKLETAYRGSQFVNNIMVHADPEQSRPIAVIAPNEKVLAEEAQRQGVSETQMHSDAKVKSAVLKDLVAIGKKAGLSPLEIVSAVVLAEEEWTPASGFVTATQKVNRRVLTEHYKEQIANAFKRR</sequence>
<dbReference type="OrthoDB" id="1700726at2759"/>
<dbReference type="GO" id="GO:0005886">
    <property type="term" value="C:plasma membrane"/>
    <property type="evidence" value="ECO:0007669"/>
    <property type="project" value="TreeGrafter"/>
</dbReference>
<dbReference type="RefSeq" id="XP_028464052.1">
    <property type="nucleotide sequence ID" value="XM_028613587.1"/>
</dbReference>
<dbReference type="Pfam" id="PF00501">
    <property type="entry name" value="AMP-binding"/>
    <property type="match status" value="1"/>
</dbReference>
<comment type="similarity">
    <text evidence="1">Belongs to the ATP-dependent AMP-binding enzyme family.</text>
</comment>
<keyword evidence="4" id="KW-0067">ATP-binding</keyword>
<keyword evidence="2 8" id="KW-0436">Ligase</keyword>
<dbReference type="Gene3D" id="3.40.50.12780">
    <property type="entry name" value="N-terminal domain of ligase-like"/>
    <property type="match status" value="1"/>
</dbReference>
<evidence type="ECO:0000256" key="2">
    <source>
        <dbReference type="ARBA" id="ARBA00022598"/>
    </source>
</evidence>
<evidence type="ECO:0000256" key="5">
    <source>
        <dbReference type="ARBA" id="ARBA00036813"/>
    </source>
</evidence>
<protein>
    <submittedName>
        <fullName evidence="8">Long-chain-fatty-acid-CoA ligase</fullName>
    </submittedName>
</protein>
<feature type="domain" description="AMP-dependent synthetase/ligase" evidence="7">
    <location>
        <begin position="107"/>
        <end position="546"/>
    </location>
</feature>
<evidence type="ECO:0000256" key="3">
    <source>
        <dbReference type="ARBA" id="ARBA00022741"/>
    </source>
</evidence>
<dbReference type="InterPro" id="IPR020845">
    <property type="entry name" value="AMP-binding_CS"/>
</dbReference>
<feature type="compositionally biased region" description="Basic and acidic residues" evidence="6">
    <location>
        <begin position="40"/>
        <end position="50"/>
    </location>
</feature>
<dbReference type="InterPro" id="IPR042099">
    <property type="entry name" value="ANL_N_sf"/>
</dbReference>
<dbReference type="GO" id="GO:0005524">
    <property type="term" value="F:ATP binding"/>
    <property type="evidence" value="ECO:0007669"/>
    <property type="project" value="UniProtKB-KW"/>
</dbReference>
<dbReference type="PROSITE" id="PS00455">
    <property type="entry name" value="AMP_BINDING"/>
    <property type="match status" value="1"/>
</dbReference>
<accession>A0A3N2PPG2</accession>
<dbReference type="GeneID" id="39582065"/>
<gene>
    <name evidence="8" type="ORF">SODALDRAFT_352264</name>
</gene>
<name>A0A3N2PPG2_SODAK</name>
<dbReference type="GO" id="GO:0005783">
    <property type="term" value="C:endoplasmic reticulum"/>
    <property type="evidence" value="ECO:0007669"/>
    <property type="project" value="TreeGrafter"/>
</dbReference>
<dbReference type="PANTHER" id="PTHR43272">
    <property type="entry name" value="LONG-CHAIN-FATTY-ACID--COA LIGASE"/>
    <property type="match status" value="1"/>
</dbReference>
<dbReference type="GO" id="GO:0004467">
    <property type="term" value="F:long-chain fatty acid-CoA ligase activity"/>
    <property type="evidence" value="ECO:0007669"/>
    <property type="project" value="UniProtKB-EC"/>
</dbReference>
<dbReference type="STRING" id="1314773.A0A3N2PPG2"/>
<keyword evidence="3" id="KW-0547">Nucleotide-binding</keyword>
<keyword evidence="9" id="KW-1185">Reference proteome</keyword>
<evidence type="ECO:0000256" key="4">
    <source>
        <dbReference type="ARBA" id="ARBA00022840"/>
    </source>
</evidence>
<feature type="region of interest" description="Disordered" evidence="6">
    <location>
        <begin position="26"/>
        <end position="50"/>
    </location>
</feature>
<dbReference type="AlphaFoldDB" id="A0A3N2PPG2"/>
<evidence type="ECO:0000256" key="1">
    <source>
        <dbReference type="ARBA" id="ARBA00006432"/>
    </source>
</evidence>
<dbReference type="EMBL" id="ML119059">
    <property type="protein sequence ID" value="ROT36246.1"/>
    <property type="molecule type" value="Genomic_DNA"/>
</dbReference>